<dbReference type="CDD" id="cd22744">
    <property type="entry name" value="OTU"/>
    <property type="match status" value="1"/>
</dbReference>
<dbReference type="Proteomes" id="UP000332933">
    <property type="component" value="Unassembled WGS sequence"/>
</dbReference>
<dbReference type="InterPro" id="IPR003323">
    <property type="entry name" value="OTU_dom"/>
</dbReference>
<name>A0A485LPC3_9STRA</name>
<dbReference type="Pfam" id="PF00787">
    <property type="entry name" value="PX"/>
    <property type="match status" value="1"/>
</dbReference>
<dbReference type="InterPro" id="IPR001683">
    <property type="entry name" value="PX_dom"/>
</dbReference>
<reference evidence="5 6" key="1">
    <citation type="submission" date="2019-03" db="EMBL/GenBank/DDBJ databases">
        <authorList>
            <person name="Gaulin E."/>
            <person name="Dumas B."/>
        </authorList>
    </citation>
    <scope>NUCLEOTIDE SEQUENCE [LARGE SCALE GENOMIC DNA]</scope>
    <source>
        <strain evidence="5">CBS 568.67</strain>
    </source>
</reference>
<sequence length="489" mass="54223">MTVSPEDIDTSRPYSCEVHVDDVRVIQKAEYEVKVTCTFFSDSMRSKCTATWSVWRSFSAFRLLDSQLRKRSEKHMKGIKFPPLHRQRTLFRTHLEPTFLETRRAELDTYLSMVTAAPAFVTFHITSIEAQSLKSFVAYSSGFGQNVTVVPSSADAGRHSTFAERPIRPRPPTSQSLTANYRWSGTGFLGGQQLKGGNLSMRANGGSGFVPIAPQQFNQSVVERQSFAQRHSTPQAIQRQPAFPEEEEDASKLSAVTVPDVVDPEVELERGKMELELRSAGLQGVGMPPDGSCFLHCLIYELFPLKWQYFMDYPSTMTMVNVGSADGVAPRRMKAAAKLREDLSAFALEHVDMLSAFLMTPKDELTDRYRAFGSSPDEQATVAELYAAATMFDLELVLVTNDPAFHIDPVTPVDGVVGVRGQSYRKSVVLGYMPPNPKMGGHYICTREISYTNSFASAYSFSQKGSMSSFSRSSMRSSMTPSTVAGLTA</sequence>
<evidence type="ECO:0000256" key="1">
    <source>
        <dbReference type="SAM" id="MobiDB-lite"/>
    </source>
</evidence>
<dbReference type="PROSITE" id="PS50802">
    <property type="entry name" value="OTU"/>
    <property type="match status" value="1"/>
</dbReference>
<feature type="domain" description="OTU" evidence="3">
    <location>
        <begin position="282"/>
        <end position="413"/>
    </location>
</feature>
<proteinExistence type="predicted"/>
<keyword evidence="6" id="KW-1185">Reference proteome</keyword>
<evidence type="ECO:0000313" key="5">
    <source>
        <dbReference type="EMBL" id="VFU00685.1"/>
    </source>
</evidence>
<protein>
    <submittedName>
        <fullName evidence="5">Aste57867_24042 protein</fullName>
    </submittedName>
</protein>
<evidence type="ECO:0000313" key="6">
    <source>
        <dbReference type="Proteomes" id="UP000332933"/>
    </source>
</evidence>
<dbReference type="EMBL" id="VJMH01007338">
    <property type="protein sequence ID" value="KAF0683961.1"/>
    <property type="molecule type" value="Genomic_DNA"/>
</dbReference>
<feature type="region of interest" description="Disordered" evidence="1">
    <location>
        <begin position="469"/>
        <end position="489"/>
    </location>
</feature>
<dbReference type="PROSITE" id="PS50195">
    <property type="entry name" value="PX"/>
    <property type="match status" value="1"/>
</dbReference>
<dbReference type="Gene3D" id="3.30.1520.10">
    <property type="entry name" value="Phox-like domain"/>
    <property type="match status" value="1"/>
</dbReference>
<feature type="region of interest" description="Disordered" evidence="1">
    <location>
        <begin position="232"/>
        <end position="253"/>
    </location>
</feature>
<reference evidence="4" key="2">
    <citation type="submission" date="2019-06" db="EMBL/GenBank/DDBJ databases">
        <title>Genomics analysis of Aphanomyces spp. identifies a new class of oomycete effector associated with host adaptation.</title>
        <authorList>
            <person name="Gaulin E."/>
        </authorList>
    </citation>
    <scope>NUCLEOTIDE SEQUENCE</scope>
    <source>
        <strain evidence="4">CBS 578.67</strain>
    </source>
</reference>
<dbReference type="GO" id="GO:0035091">
    <property type="term" value="F:phosphatidylinositol binding"/>
    <property type="evidence" value="ECO:0007669"/>
    <property type="project" value="InterPro"/>
</dbReference>
<evidence type="ECO:0000259" key="2">
    <source>
        <dbReference type="PROSITE" id="PS50195"/>
    </source>
</evidence>
<dbReference type="InterPro" id="IPR036871">
    <property type="entry name" value="PX_dom_sf"/>
</dbReference>
<organism evidence="5 6">
    <name type="scientific">Aphanomyces stellatus</name>
    <dbReference type="NCBI Taxonomy" id="120398"/>
    <lineage>
        <taxon>Eukaryota</taxon>
        <taxon>Sar</taxon>
        <taxon>Stramenopiles</taxon>
        <taxon>Oomycota</taxon>
        <taxon>Saprolegniomycetes</taxon>
        <taxon>Saprolegniales</taxon>
        <taxon>Verrucalvaceae</taxon>
        <taxon>Aphanomyces</taxon>
    </lineage>
</organism>
<feature type="domain" description="PX" evidence="2">
    <location>
        <begin position="1"/>
        <end position="143"/>
    </location>
</feature>
<gene>
    <name evidence="5" type="primary">Aste57867_24042</name>
    <name evidence="4" type="ORF">As57867_023969</name>
    <name evidence="5" type="ORF">ASTE57867_24042</name>
</gene>
<feature type="compositionally biased region" description="Low complexity" evidence="1">
    <location>
        <begin position="469"/>
        <end position="483"/>
    </location>
</feature>
<dbReference type="EMBL" id="CAADRA010007364">
    <property type="protein sequence ID" value="VFU00685.1"/>
    <property type="molecule type" value="Genomic_DNA"/>
</dbReference>
<dbReference type="AlphaFoldDB" id="A0A485LPC3"/>
<evidence type="ECO:0000313" key="4">
    <source>
        <dbReference type="EMBL" id="KAF0683961.1"/>
    </source>
</evidence>
<dbReference type="SUPFAM" id="SSF64268">
    <property type="entry name" value="PX domain"/>
    <property type="match status" value="1"/>
</dbReference>
<evidence type="ECO:0000259" key="3">
    <source>
        <dbReference type="PROSITE" id="PS50802"/>
    </source>
</evidence>
<dbReference type="OrthoDB" id="66762at2759"/>
<accession>A0A485LPC3</accession>
<dbReference type="CDD" id="cd06093">
    <property type="entry name" value="PX_domain"/>
    <property type="match status" value="1"/>
</dbReference>